<comment type="caution">
    <text evidence="2">The sequence shown here is derived from an EMBL/GenBank/DDBJ whole genome shotgun (WGS) entry which is preliminary data.</text>
</comment>
<dbReference type="Proteomes" id="UP000597613">
    <property type="component" value="Unassembled WGS sequence"/>
</dbReference>
<organism evidence="2 3">
    <name type="scientific">Sphingomonas albertensis</name>
    <dbReference type="NCBI Taxonomy" id="2762591"/>
    <lineage>
        <taxon>Bacteria</taxon>
        <taxon>Pseudomonadati</taxon>
        <taxon>Pseudomonadota</taxon>
        <taxon>Alphaproteobacteria</taxon>
        <taxon>Sphingomonadales</taxon>
        <taxon>Sphingomonadaceae</taxon>
        <taxon>Sphingomonas</taxon>
    </lineage>
</organism>
<evidence type="ECO:0000313" key="2">
    <source>
        <dbReference type="EMBL" id="MBC3941397.1"/>
    </source>
</evidence>
<dbReference type="EMBL" id="JACONT010000010">
    <property type="protein sequence ID" value="MBC3941397.1"/>
    <property type="molecule type" value="Genomic_DNA"/>
</dbReference>
<gene>
    <name evidence="2" type="ORF">H8S47_06805</name>
</gene>
<keyword evidence="3" id="KW-1185">Reference proteome</keyword>
<accession>A0ABR7ALQ9</accession>
<evidence type="ECO:0000313" key="3">
    <source>
        <dbReference type="Proteomes" id="UP000597613"/>
    </source>
</evidence>
<proteinExistence type="predicted"/>
<protein>
    <submittedName>
        <fullName evidence="2">Uncharacterized protein</fullName>
    </submittedName>
</protein>
<reference evidence="2 3" key="1">
    <citation type="submission" date="2020-08" db="EMBL/GenBank/DDBJ databases">
        <title>Putative novel bacterial strains isolated from necrotic wheat leaf tissues caused by Xanthomonas translucens.</title>
        <authorList>
            <person name="Tambong J.T."/>
        </authorList>
    </citation>
    <scope>NUCLEOTIDE SEQUENCE [LARGE SCALE GENOMIC DNA]</scope>
    <source>
        <strain evidence="3">DOAB 1063</strain>
    </source>
</reference>
<keyword evidence="1" id="KW-0732">Signal</keyword>
<evidence type="ECO:0000256" key="1">
    <source>
        <dbReference type="SAM" id="SignalP"/>
    </source>
</evidence>
<name>A0ABR7ALQ9_9SPHN</name>
<sequence>MDHRHHRATTSPTRFTLRRFPVRAMVAVAVASALAASPAVAQSEHEVLPTPASLTQVLSCQSRDALGTFAELLFLQYRPPAWMRPSKLPKALDGMIGLYGFAVEGNVSVFEEPVDHVYFMSDWVVALLPRASAERVIAAQKMTRAPIAITEQYYRFVDPETGPMIGGFAPTVDAMAKMLVDAFGGDPAAKSAKVPPSTDPKMLLVGCNYAVASQEDFLDAARGAEDTMRKAGADIRRMAEEGEARPPR</sequence>
<feature type="signal peptide" evidence="1">
    <location>
        <begin position="1"/>
        <end position="41"/>
    </location>
</feature>
<dbReference type="RefSeq" id="WP_056418717.1">
    <property type="nucleotide sequence ID" value="NZ_CP162536.1"/>
</dbReference>
<feature type="chain" id="PRO_5046461704" evidence="1">
    <location>
        <begin position="42"/>
        <end position="248"/>
    </location>
</feature>